<keyword evidence="7" id="KW-1185">Reference proteome</keyword>
<accession>A0A4R7JJ56</accession>
<evidence type="ECO:0000256" key="3">
    <source>
        <dbReference type="ARBA" id="ARBA00038088"/>
    </source>
</evidence>
<evidence type="ECO:0000256" key="2">
    <source>
        <dbReference type="ARBA" id="ARBA00022840"/>
    </source>
</evidence>
<dbReference type="InterPro" id="IPR027417">
    <property type="entry name" value="P-loop_NTPase"/>
</dbReference>
<dbReference type="AlphaFoldDB" id="A0A4R7JJ56"/>
<reference evidence="6 7" key="1">
    <citation type="submission" date="2019-03" db="EMBL/GenBank/DDBJ databases">
        <title>Genomic Encyclopedia of Type Strains, Phase IV (KMG-IV): sequencing the most valuable type-strain genomes for metagenomic binning, comparative biology and taxonomic classification.</title>
        <authorList>
            <person name="Goeker M."/>
        </authorList>
    </citation>
    <scope>NUCLEOTIDE SEQUENCE [LARGE SCALE GENOMIC DNA]</scope>
    <source>
        <strain evidence="6 7">DSM 15505</strain>
    </source>
</reference>
<dbReference type="Gene3D" id="1.10.8.60">
    <property type="match status" value="1"/>
</dbReference>
<dbReference type="Proteomes" id="UP000295830">
    <property type="component" value="Unassembled WGS sequence"/>
</dbReference>
<dbReference type="InterPro" id="IPR003959">
    <property type="entry name" value="ATPase_AAA_core"/>
</dbReference>
<proteinExistence type="inferred from homology"/>
<dbReference type="OrthoDB" id="9809379at2"/>
<sequence length="498" mass="55430">MSEVRDMRLMIDAGQPVIVIESRDEARVVKLIGELALTKHSMAMQWTCTDGLKRLGFGLEPKEDDDEDYSDPEDALDYIRKDTSGGCIYVLCDVAPYFERSPKLERQIKDVALAYERLGHTLVLLGHSITIPASIQHLCAKLDMRMPTDQELLTIIREEARHWQRNNGAERVRTDSRALNQLIQNLKGLSFSEARRLARGAIVNDGAITAEDVPDVSKAKFELMGMDAVLSYEYDTAQFAEVGGLSGLKTWIQRRRNVFHQTDDEKTLAPPKGVMLLGVQGSGKSLAAKATAGLLGSPLLRLDFGALFNKYVGESEKNMREALQLAEMMAPCVLWMDEIEKGMSQEGQDNGTSKRLLGTLLTWMAENDESVFVVATSNDVSQLPPELLRKGRLDEIFFVDLPSSSVREDIFTIHLNKRDLDPGKFDLPRLAATSEGFSGAEIEQAVVAALYHSHAENRPVTTDLISHELSNTQPLSVVKGESIDALRDWARDRAVWAD</sequence>
<gene>
    <name evidence="6" type="ORF">DES49_2705</name>
</gene>
<dbReference type="Gene3D" id="3.40.50.300">
    <property type="entry name" value="P-loop containing nucleotide triphosphate hydrolases"/>
    <property type="match status" value="1"/>
</dbReference>
<dbReference type="GO" id="GO:0016887">
    <property type="term" value="F:ATP hydrolysis activity"/>
    <property type="evidence" value="ECO:0007669"/>
    <property type="project" value="InterPro"/>
</dbReference>
<keyword evidence="1" id="KW-0547">Nucleotide-binding</keyword>
<dbReference type="PANTHER" id="PTHR42960:SF1">
    <property type="entry name" value="YCF46 PROTEIN"/>
    <property type="match status" value="1"/>
</dbReference>
<evidence type="ECO:0000313" key="7">
    <source>
        <dbReference type="Proteomes" id="UP000295830"/>
    </source>
</evidence>
<evidence type="ECO:0000256" key="1">
    <source>
        <dbReference type="ARBA" id="ARBA00022741"/>
    </source>
</evidence>
<dbReference type="EMBL" id="SOAX01000007">
    <property type="protein sequence ID" value="TDT37745.1"/>
    <property type="molecule type" value="Genomic_DNA"/>
</dbReference>
<evidence type="ECO:0000256" key="4">
    <source>
        <dbReference type="ARBA" id="ARBA00040480"/>
    </source>
</evidence>
<keyword evidence="2" id="KW-0067">ATP-binding</keyword>
<dbReference type="PANTHER" id="PTHR42960">
    <property type="entry name" value="YCF46 PROTEIN"/>
    <property type="match status" value="1"/>
</dbReference>
<evidence type="ECO:0000259" key="5">
    <source>
        <dbReference type="SMART" id="SM00382"/>
    </source>
</evidence>
<comment type="similarity">
    <text evidence="3">Belongs to the AAA ATPase family. Highly divergent.</text>
</comment>
<dbReference type="Pfam" id="PF00004">
    <property type="entry name" value="AAA"/>
    <property type="match status" value="1"/>
</dbReference>
<evidence type="ECO:0000313" key="6">
    <source>
        <dbReference type="EMBL" id="TDT37745.1"/>
    </source>
</evidence>
<dbReference type="InterPro" id="IPR003593">
    <property type="entry name" value="AAA+_ATPase"/>
</dbReference>
<protein>
    <recommendedName>
        <fullName evidence="4">Uncharacterized AAA domain-containing protein ycf46</fullName>
    </recommendedName>
</protein>
<dbReference type="InterPro" id="IPR052381">
    <property type="entry name" value="AAA_domain_protein"/>
</dbReference>
<dbReference type="RefSeq" id="WP_133736941.1">
    <property type="nucleotide sequence ID" value="NZ_SOAX01000007.1"/>
</dbReference>
<feature type="domain" description="AAA+ ATPase" evidence="5">
    <location>
        <begin position="270"/>
        <end position="403"/>
    </location>
</feature>
<dbReference type="SMART" id="SM00382">
    <property type="entry name" value="AAA"/>
    <property type="match status" value="1"/>
</dbReference>
<dbReference type="GO" id="GO:0005524">
    <property type="term" value="F:ATP binding"/>
    <property type="evidence" value="ECO:0007669"/>
    <property type="project" value="UniProtKB-KW"/>
</dbReference>
<dbReference type="SUPFAM" id="SSF52540">
    <property type="entry name" value="P-loop containing nucleoside triphosphate hydrolases"/>
    <property type="match status" value="1"/>
</dbReference>
<comment type="caution">
    <text evidence="6">The sequence shown here is derived from an EMBL/GenBank/DDBJ whole genome shotgun (WGS) entry which is preliminary data.</text>
</comment>
<organism evidence="6 7">
    <name type="scientific">Halospina denitrificans</name>
    <dbReference type="NCBI Taxonomy" id="332522"/>
    <lineage>
        <taxon>Bacteria</taxon>
        <taxon>Pseudomonadati</taxon>
        <taxon>Pseudomonadota</taxon>
        <taxon>Gammaproteobacteria</taxon>
        <taxon>Halospina</taxon>
    </lineage>
</organism>
<name>A0A4R7JJ56_9GAMM</name>